<reference evidence="1" key="1">
    <citation type="journal article" date="2007" name="Science">
        <title>Draft genome of the filarial nematode parasite Brugia malayi.</title>
        <authorList>
            <person name="Ghedin E."/>
            <person name="Wang S."/>
            <person name="Spiro D."/>
            <person name="Caler E."/>
            <person name="Zhao Q."/>
            <person name="Crabtree J."/>
            <person name="Allen J.E."/>
            <person name="Delcher A.L."/>
            <person name="Guiliano D.B."/>
            <person name="Miranda-Saavedra D."/>
            <person name="Angiuoli S.V."/>
            <person name="Creasy T."/>
            <person name="Amedeo P."/>
            <person name="Haas B."/>
            <person name="El-Sayed N.M."/>
            <person name="Wortman J.R."/>
            <person name="Feldblyum T."/>
            <person name="Tallon L."/>
            <person name="Schatz M."/>
            <person name="Shumway M."/>
            <person name="Koo H."/>
            <person name="Salzberg S.L."/>
            <person name="Schobel S."/>
            <person name="Pertea M."/>
            <person name="Pop M."/>
            <person name="White O."/>
            <person name="Barton G.J."/>
            <person name="Carlow C.K."/>
            <person name="Crawford M.J."/>
            <person name="Daub J."/>
            <person name="Dimmic M.W."/>
            <person name="Estes C.F."/>
            <person name="Foster J.M."/>
            <person name="Ganatra M."/>
            <person name="Gregory W.F."/>
            <person name="Johnson N.M."/>
            <person name="Jin J."/>
            <person name="Komuniecki R."/>
            <person name="Korf I."/>
            <person name="Kumar S."/>
            <person name="Laney S."/>
            <person name="Li B.W."/>
            <person name="Li W."/>
            <person name="Lindblom T.H."/>
            <person name="Lustigman S."/>
            <person name="Ma D."/>
            <person name="Maina C.V."/>
            <person name="Martin D.M."/>
            <person name="McCarter J.P."/>
            <person name="McReynolds L."/>
            <person name="Mitreva M."/>
            <person name="Nutman T.B."/>
            <person name="Parkinson J."/>
            <person name="Peregrin-Alvarez J.M."/>
            <person name="Poole C."/>
            <person name="Ren Q."/>
            <person name="Saunders L."/>
            <person name="Sluder A.E."/>
            <person name="Smith K."/>
            <person name="Stanke M."/>
            <person name="Unnasch T.R."/>
            <person name="Ware J."/>
            <person name="Wei A.D."/>
            <person name="Weil G."/>
            <person name="Williams D.J."/>
            <person name="Zhang Y."/>
            <person name="Williams S.A."/>
            <person name="Fraser-Liggett C."/>
            <person name="Slatko B."/>
            <person name="Blaxter M.L."/>
            <person name="Scott A.L."/>
        </authorList>
    </citation>
    <scope>NUCLEOTIDE SEQUENCE</scope>
    <source>
        <strain evidence="1">FR3</strain>
    </source>
</reference>
<accession>A0A0I9NA21</accession>
<protein>
    <submittedName>
        <fullName evidence="1">Bm714</fullName>
    </submittedName>
</protein>
<organism evidence="1">
    <name type="scientific">Brugia malayi</name>
    <name type="common">Filarial nematode worm</name>
    <dbReference type="NCBI Taxonomy" id="6279"/>
    <lineage>
        <taxon>Eukaryota</taxon>
        <taxon>Metazoa</taxon>
        <taxon>Ecdysozoa</taxon>
        <taxon>Nematoda</taxon>
        <taxon>Chromadorea</taxon>
        <taxon>Rhabditida</taxon>
        <taxon>Spirurina</taxon>
        <taxon>Spiruromorpha</taxon>
        <taxon>Filarioidea</taxon>
        <taxon>Onchocercidae</taxon>
        <taxon>Brugia</taxon>
    </lineage>
</organism>
<dbReference type="EMBL" id="LN857020">
    <property type="protein sequence ID" value="CTP81503.1"/>
    <property type="molecule type" value="Genomic_DNA"/>
</dbReference>
<dbReference type="WormBase" id="Bm714">
    <property type="protein sequence ID" value="BM45248"/>
    <property type="gene ID" value="WBGene00220975"/>
</dbReference>
<evidence type="ECO:0000313" key="1">
    <source>
        <dbReference type="EMBL" id="CTP81503.1"/>
    </source>
</evidence>
<gene>
    <name evidence="1 2" type="ORF">Bm714</name>
    <name evidence="1" type="ORF">BM_Bm714</name>
</gene>
<reference evidence="1" key="2">
    <citation type="submission" date="2012-12" db="EMBL/GenBank/DDBJ databases">
        <authorList>
            <person name="Gao Y.W."/>
            <person name="Fan S.T."/>
            <person name="Sun H.T."/>
            <person name="Wang Z."/>
            <person name="Gao X.L."/>
            <person name="Li Y.G."/>
            <person name="Wang T.C."/>
            <person name="Zhang K."/>
            <person name="Xu W.W."/>
            <person name="Yu Z.J."/>
            <person name="Xia X.Z."/>
        </authorList>
    </citation>
    <scope>NUCLEOTIDE SEQUENCE</scope>
    <source>
        <strain evidence="1">FR3</strain>
    </source>
</reference>
<proteinExistence type="predicted"/>
<evidence type="ECO:0000313" key="2">
    <source>
        <dbReference type="WormBase" id="Bm714"/>
    </source>
</evidence>
<sequence length="102" mass="11812">MIDSGLFVDISGNRFYSSFSIFEIEFPKNDISLCFSKFMLKKSKKHWPKSRMEHHKYKGRTEFMRSAASPFSQTSGGNNCYLNGFHIHGIGEDTRTSMIFEI</sequence>
<name>A0A0I9NA21_BRUMA</name>
<dbReference type="AlphaFoldDB" id="A0A0I9NA21"/>